<accession>A0A2M8LCR9</accession>
<sequence>MSFLKRTLFLSTAIIIIVGGGVYYWKTQYSGTQKYLTPEEENSFVRFDMEAYDSILTNYWMPHDQYNLPEIFKLSLQKMTGTEQNLATSTRSAVSKMLGKVISATTTEGAKNISLNTLAVVLYNLQPINRNGILSSSQVQDLRQNVANVNPANDLYKNLGIERGSNLEAVNNAYDEKVAVLKNATTSEAQAELAQIEYAHQVLSNEMSRQLYDTNQIEPTLFSRVLNKTLYLHMSKISPTTLQEFVVAVDTASTTAGLNSMIIDLRGNLGGALDFTQNFLGLFIGNNQYAFDLFRQGDFNAQRTVQPKFPELDRFKEIAILTDGLTQSTAELTASALRRFRIAYIVGEKTRGWGTVENTYPLETVIDPETSYSLLLVNNLTLGVDNQPIEQNSVTPDILTTEKNWQSNLSYFFSSPSLIQTLSGEKIKSPLK</sequence>
<keyword evidence="1" id="KW-0472">Membrane</keyword>
<dbReference type="InterPro" id="IPR001623">
    <property type="entry name" value="DnaJ_domain"/>
</dbReference>
<evidence type="ECO:0000313" key="4">
    <source>
        <dbReference type="Proteomes" id="UP000228700"/>
    </source>
</evidence>
<dbReference type="InterPro" id="IPR005151">
    <property type="entry name" value="Tail-specific_protease"/>
</dbReference>
<evidence type="ECO:0000313" key="3">
    <source>
        <dbReference type="EMBL" id="PJE74351.1"/>
    </source>
</evidence>
<evidence type="ECO:0000259" key="2">
    <source>
        <dbReference type="PROSITE" id="PS50076"/>
    </source>
</evidence>
<proteinExistence type="predicted"/>
<dbReference type="PROSITE" id="PS50076">
    <property type="entry name" value="DNAJ_2"/>
    <property type="match status" value="1"/>
</dbReference>
<dbReference type="Proteomes" id="UP000228700">
    <property type="component" value="Unassembled WGS sequence"/>
</dbReference>
<reference evidence="4" key="1">
    <citation type="submission" date="2017-09" db="EMBL/GenBank/DDBJ databases">
        <title>Depth-based differentiation of microbial function through sediment-hosted aquifers and enrichment of novel symbionts in the deep terrestrial subsurface.</title>
        <authorList>
            <person name="Probst A.J."/>
            <person name="Ladd B."/>
            <person name="Jarett J.K."/>
            <person name="Geller-Mcgrath D.E."/>
            <person name="Sieber C.M.K."/>
            <person name="Emerson J.B."/>
            <person name="Anantharaman K."/>
            <person name="Thomas B.C."/>
            <person name="Malmstrom R."/>
            <person name="Stieglmeier M."/>
            <person name="Klingl A."/>
            <person name="Woyke T."/>
            <person name="Ryan C.M."/>
            <person name="Banfield J.F."/>
        </authorList>
    </citation>
    <scope>NUCLEOTIDE SEQUENCE [LARGE SCALE GENOMIC DNA]</scope>
</reference>
<dbReference type="PANTHER" id="PTHR32060:SF22">
    <property type="entry name" value="CARBOXYL-TERMINAL-PROCESSING PEPTIDASE 3, CHLOROPLASTIC"/>
    <property type="match status" value="1"/>
</dbReference>
<dbReference type="GO" id="GO:0004175">
    <property type="term" value="F:endopeptidase activity"/>
    <property type="evidence" value="ECO:0007669"/>
    <property type="project" value="TreeGrafter"/>
</dbReference>
<dbReference type="InterPro" id="IPR036869">
    <property type="entry name" value="J_dom_sf"/>
</dbReference>
<dbReference type="Pfam" id="PF03572">
    <property type="entry name" value="Peptidase_S41"/>
    <property type="match status" value="1"/>
</dbReference>
<keyword evidence="1" id="KW-0812">Transmembrane</keyword>
<dbReference type="CDD" id="cd06567">
    <property type="entry name" value="Peptidase_S41"/>
    <property type="match status" value="1"/>
</dbReference>
<organism evidence="3 4">
    <name type="scientific">Candidatus Taylorbacteria bacterium CG10_big_fil_rev_8_21_14_0_10_41_48</name>
    <dbReference type="NCBI Taxonomy" id="1975024"/>
    <lineage>
        <taxon>Bacteria</taxon>
        <taxon>Candidatus Tayloriibacteriota</taxon>
    </lineage>
</organism>
<protein>
    <recommendedName>
        <fullName evidence="2">J domain-containing protein</fullName>
    </recommendedName>
</protein>
<dbReference type="Gene3D" id="3.90.226.10">
    <property type="entry name" value="2-enoyl-CoA Hydratase, Chain A, domain 1"/>
    <property type="match status" value="1"/>
</dbReference>
<gene>
    <name evidence="3" type="ORF">COV01_02535</name>
</gene>
<dbReference type="AlphaFoldDB" id="A0A2M8LCR9"/>
<dbReference type="SMART" id="SM00245">
    <property type="entry name" value="TSPc"/>
    <property type="match status" value="1"/>
</dbReference>
<feature type="transmembrane region" description="Helical" evidence="1">
    <location>
        <begin position="7"/>
        <end position="25"/>
    </location>
</feature>
<dbReference type="PANTHER" id="PTHR32060">
    <property type="entry name" value="TAIL-SPECIFIC PROTEASE"/>
    <property type="match status" value="1"/>
</dbReference>
<dbReference type="Gene3D" id="1.10.287.110">
    <property type="entry name" value="DnaJ domain"/>
    <property type="match status" value="1"/>
</dbReference>
<dbReference type="EMBL" id="PFEQ01000009">
    <property type="protein sequence ID" value="PJE74351.1"/>
    <property type="molecule type" value="Genomic_DNA"/>
</dbReference>
<comment type="caution">
    <text evidence="3">The sequence shown here is derived from an EMBL/GenBank/DDBJ whole genome shotgun (WGS) entry which is preliminary data.</text>
</comment>
<name>A0A2M8LCR9_9BACT</name>
<feature type="domain" description="J" evidence="2">
    <location>
        <begin position="154"/>
        <end position="216"/>
    </location>
</feature>
<dbReference type="SUPFAM" id="SSF46565">
    <property type="entry name" value="Chaperone J-domain"/>
    <property type="match status" value="1"/>
</dbReference>
<dbReference type="GO" id="GO:0008236">
    <property type="term" value="F:serine-type peptidase activity"/>
    <property type="evidence" value="ECO:0007669"/>
    <property type="project" value="InterPro"/>
</dbReference>
<dbReference type="SUPFAM" id="SSF52096">
    <property type="entry name" value="ClpP/crotonase"/>
    <property type="match status" value="1"/>
</dbReference>
<dbReference type="InterPro" id="IPR029045">
    <property type="entry name" value="ClpP/crotonase-like_dom_sf"/>
</dbReference>
<keyword evidence="1" id="KW-1133">Transmembrane helix</keyword>
<dbReference type="GO" id="GO:0006508">
    <property type="term" value="P:proteolysis"/>
    <property type="evidence" value="ECO:0007669"/>
    <property type="project" value="InterPro"/>
</dbReference>
<evidence type="ECO:0000256" key="1">
    <source>
        <dbReference type="SAM" id="Phobius"/>
    </source>
</evidence>